<evidence type="ECO:0000256" key="3">
    <source>
        <dbReference type="ARBA" id="ARBA00022692"/>
    </source>
</evidence>
<evidence type="ECO:0000256" key="4">
    <source>
        <dbReference type="ARBA" id="ARBA00022989"/>
    </source>
</evidence>
<dbReference type="InterPro" id="IPR000537">
    <property type="entry name" value="UbiA_prenyltransferase"/>
</dbReference>
<keyword evidence="4 6" id="KW-1133">Transmembrane helix</keyword>
<keyword evidence="8" id="KW-1185">Reference proteome</keyword>
<feature type="transmembrane region" description="Helical" evidence="6">
    <location>
        <begin position="236"/>
        <end position="252"/>
    </location>
</feature>
<dbReference type="NCBIfam" id="NF008978">
    <property type="entry name" value="PRK12324.1-4"/>
    <property type="match status" value="1"/>
</dbReference>
<feature type="transmembrane region" description="Helical" evidence="6">
    <location>
        <begin position="131"/>
        <end position="149"/>
    </location>
</feature>
<dbReference type="InterPro" id="IPR044878">
    <property type="entry name" value="UbiA_sf"/>
</dbReference>
<dbReference type="GO" id="GO:0016757">
    <property type="term" value="F:glycosyltransferase activity"/>
    <property type="evidence" value="ECO:0007669"/>
    <property type="project" value="UniProtKB-KW"/>
</dbReference>
<feature type="transmembrane region" description="Helical" evidence="6">
    <location>
        <begin position="85"/>
        <end position="102"/>
    </location>
</feature>
<sequence length="293" mass="33405">MKDILKLIRPQQWLKNLFVLIPVFFGGALFDIRYLWASAIAAVSFSFAASSVYCFNDIRDVGDDRWHPEKCHRPIASGKVSIPQAYGLMALMFIFSLLVLFLLPDHQLQTGAVILFYWLMNLLYCAKLKQFAIIDVCIVAFGFVLRLFAGGNAADIELSKWIVLMTFLIALFMSLAKRRDDVLKMNETGEAPRKNTGRYNLTFINQAITITASVTLVCYTMYTVSPEVMMHFHTDHLYLTSVFVLLGLLRYIQITVVDHKSGNPTEVLMKDHFIQLDIVAWLIVFLLIIYVIG</sequence>
<evidence type="ECO:0000256" key="6">
    <source>
        <dbReference type="SAM" id="Phobius"/>
    </source>
</evidence>
<feature type="transmembrane region" description="Helical" evidence="6">
    <location>
        <begin position="203"/>
        <end position="224"/>
    </location>
</feature>
<feature type="transmembrane region" description="Helical" evidence="6">
    <location>
        <begin position="161"/>
        <end position="176"/>
    </location>
</feature>
<keyword evidence="3 6" id="KW-0812">Transmembrane</keyword>
<dbReference type="Pfam" id="PF01040">
    <property type="entry name" value="UbiA"/>
    <property type="match status" value="1"/>
</dbReference>
<feature type="transmembrane region" description="Helical" evidence="6">
    <location>
        <begin position="36"/>
        <end position="55"/>
    </location>
</feature>
<feature type="transmembrane region" description="Helical" evidence="6">
    <location>
        <begin position="12"/>
        <end position="30"/>
    </location>
</feature>
<keyword evidence="5 6" id="KW-0472">Membrane</keyword>
<protein>
    <submittedName>
        <fullName evidence="7">Decaprenyl-phosphate phosphoribosyltransferase</fullName>
        <ecNumber evidence="7">2.4.2.45</ecNumber>
    </submittedName>
</protein>
<evidence type="ECO:0000256" key="5">
    <source>
        <dbReference type="ARBA" id="ARBA00023136"/>
    </source>
</evidence>
<evidence type="ECO:0000313" key="8">
    <source>
        <dbReference type="Proteomes" id="UP001204015"/>
    </source>
</evidence>
<dbReference type="EMBL" id="JAMXLY010000014">
    <property type="protein sequence ID" value="MCO6025256.1"/>
    <property type="molecule type" value="Genomic_DNA"/>
</dbReference>
<keyword evidence="7" id="KW-0328">Glycosyltransferase</keyword>
<dbReference type="RefSeq" id="WP_252760617.1">
    <property type="nucleotide sequence ID" value="NZ_JAMXLY010000014.1"/>
</dbReference>
<dbReference type="CDD" id="cd13963">
    <property type="entry name" value="PT_UbiA_2"/>
    <property type="match status" value="1"/>
</dbReference>
<organism evidence="7 8">
    <name type="scientific">Segatella cerevisiae</name>
    <dbReference type="NCBI Taxonomy" id="2053716"/>
    <lineage>
        <taxon>Bacteria</taxon>
        <taxon>Pseudomonadati</taxon>
        <taxon>Bacteroidota</taxon>
        <taxon>Bacteroidia</taxon>
        <taxon>Bacteroidales</taxon>
        <taxon>Prevotellaceae</taxon>
        <taxon>Segatella</taxon>
    </lineage>
</organism>
<proteinExistence type="predicted"/>
<gene>
    <name evidence="7" type="ORF">NG821_05285</name>
</gene>
<reference evidence="7 8" key="1">
    <citation type="submission" date="2022-06" db="EMBL/GenBank/DDBJ databases">
        <title>A taxonomic note on the genus Prevotella: Description of four novel genera and emended description of the genera Hallella and Xylanibacter.</title>
        <authorList>
            <person name="Hitch T.C.A."/>
        </authorList>
    </citation>
    <scope>NUCLEOTIDE SEQUENCE [LARGE SCALE GENOMIC DNA]</scope>
    <source>
        <strain evidence="7 8">DSM 100619</strain>
    </source>
</reference>
<feature type="transmembrane region" description="Helical" evidence="6">
    <location>
        <begin position="108"/>
        <end position="124"/>
    </location>
</feature>
<keyword evidence="7" id="KW-0808">Transferase</keyword>
<evidence type="ECO:0000256" key="1">
    <source>
        <dbReference type="ARBA" id="ARBA00004141"/>
    </source>
</evidence>
<dbReference type="EC" id="2.4.2.45" evidence="7"/>
<comment type="subcellular location">
    <subcellularLocation>
        <location evidence="1">Membrane</location>
        <topology evidence="1">Multi-pass membrane protein</topology>
    </subcellularLocation>
</comment>
<evidence type="ECO:0000313" key="7">
    <source>
        <dbReference type="EMBL" id="MCO6025256.1"/>
    </source>
</evidence>
<feature type="transmembrane region" description="Helical" evidence="6">
    <location>
        <begin position="273"/>
        <end position="292"/>
    </location>
</feature>
<keyword evidence="2" id="KW-1003">Cell membrane</keyword>
<comment type="caution">
    <text evidence="7">The sequence shown here is derived from an EMBL/GenBank/DDBJ whole genome shotgun (WGS) entry which is preliminary data.</text>
</comment>
<accession>A0ABT1BW17</accession>
<evidence type="ECO:0000256" key="2">
    <source>
        <dbReference type="ARBA" id="ARBA00022475"/>
    </source>
</evidence>
<dbReference type="Gene3D" id="1.10.357.140">
    <property type="entry name" value="UbiA prenyltransferase"/>
    <property type="match status" value="1"/>
</dbReference>
<dbReference type="Proteomes" id="UP001204015">
    <property type="component" value="Unassembled WGS sequence"/>
</dbReference>
<name>A0ABT1BW17_9BACT</name>